<dbReference type="STRING" id="318479.A0A0N4UGG6"/>
<evidence type="ECO:0000256" key="12">
    <source>
        <dbReference type="SAM" id="Phobius"/>
    </source>
</evidence>
<dbReference type="AlphaFoldDB" id="A0A0N4UGG6"/>
<dbReference type="Proteomes" id="UP000038040">
    <property type="component" value="Unplaced"/>
</dbReference>
<dbReference type="OrthoDB" id="17010at2759"/>
<keyword evidence="6" id="KW-0256">Endoplasmic reticulum</keyword>
<dbReference type="GO" id="GO:0005789">
    <property type="term" value="C:endoplasmic reticulum membrane"/>
    <property type="evidence" value="ECO:0007669"/>
    <property type="project" value="UniProtKB-SubCell"/>
</dbReference>
<dbReference type="SMART" id="SM00756">
    <property type="entry name" value="VKc"/>
    <property type="match status" value="1"/>
</dbReference>
<feature type="transmembrane region" description="Helical" evidence="12">
    <location>
        <begin position="5"/>
        <end position="23"/>
    </location>
</feature>
<proteinExistence type="inferred from homology"/>
<evidence type="ECO:0000313" key="14">
    <source>
        <dbReference type="EMBL" id="VDN51342.1"/>
    </source>
</evidence>
<keyword evidence="10" id="KW-1015">Disulfide bond</keyword>
<evidence type="ECO:0000256" key="3">
    <source>
        <dbReference type="ARBA" id="ARBA00012278"/>
    </source>
</evidence>
<evidence type="ECO:0000256" key="5">
    <source>
        <dbReference type="ARBA" id="ARBA00022719"/>
    </source>
</evidence>
<keyword evidence="5" id="KW-0874">Quinone</keyword>
<evidence type="ECO:0000256" key="2">
    <source>
        <dbReference type="ARBA" id="ARBA00006214"/>
    </source>
</evidence>
<evidence type="ECO:0000313" key="17">
    <source>
        <dbReference type="WBParaSite" id="DME_0000658601-mRNA-1"/>
    </source>
</evidence>
<dbReference type="Pfam" id="PF07884">
    <property type="entry name" value="VKOR"/>
    <property type="match status" value="1"/>
</dbReference>
<feature type="transmembrane region" description="Helical" evidence="12">
    <location>
        <begin position="123"/>
        <end position="143"/>
    </location>
</feature>
<dbReference type="GO" id="GO:0047057">
    <property type="term" value="F:vitamin-K-epoxide reductase (warfarin-sensitive) activity"/>
    <property type="evidence" value="ECO:0007669"/>
    <property type="project" value="UniProtKB-EC"/>
</dbReference>
<dbReference type="PANTHER" id="PTHR14519">
    <property type="entry name" value="VITAMIN K EPOXIDE REDUCTASE COMPLEX, SUBUNIT 1"/>
    <property type="match status" value="1"/>
</dbReference>
<evidence type="ECO:0000256" key="10">
    <source>
        <dbReference type="ARBA" id="ARBA00023157"/>
    </source>
</evidence>
<dbReference type="GO" id="GO:0042373">
    <property type="term" value="P:vitamin K metabolic process"/>
    <property type="evidence" value="ECO:0007669"/>
    <property type="project" value="InterPro"/>
</dbReference>
<gene>
    <name evidence="14" type="ORF">DME_LOCUS1315</name>
</gene>
<feature type="domain" description="Vitamin K epoxide reductase" evidence="13">
    <location>
        <begin position="2"/>
        <end position="148"/>
    </location>
</feature>
<evidence type="ECO:0000256" key="9">
    <source>
        <dbReference type="ARBA" id="ARBA00023136"/>
    </source>
</evidence>
<comment type="subcellular location">
    <subcellularLocation>
        <location evidence="1">Endoplasmic reticulum membrane</location>
        <topology evidence="1">Multi-pass membrane protein</topology>
    </subcellularLocation>
</comment>
<comment type="similarity">
    <text evidence="2">Belongs to the VKOR family.</text>
</comment>
<evidence type="ECO:0000256" key="11">
    <source>
        <dbReference type="ARBA" id="ARBA00023284"/>
    </source>
</evidence>
<dbReference type="InterPro" id="IPR038354">
    <property type="entry name" value="VKOR_sf"/>
</dbReference>
<evidence type="ECO:0000256" key="8">
    <source>
        <dbReference type="ARBA" id="ARBA00023002"/>
    </source>
</evidence>
<keyword evidence="7 12" id="KW-1133">Transmembrane helix</keyword>
<evidence type="ECO:0000256" key="4">
    <source>
        <dbReference type="ARBA" id="ARBA00022692"/>
    </source>
</evidence>
<dbReference type="EC" id="1.17.4.4" evidence="3"/>
<dbReference type="InterPro" id="IPR012932">
    <property type="entry name" value="VKOR"/>
</dbReference>
<evidence type="ECO:0000313" key="15">
    <source>
        <dbReference type="Proteomes" id="UP000038040"/>
    </source>
</evidence>
<accession>A0A0N4UGG6</accession>
<evidence type="ECO:0000256" key="7">
    <source>
        <dbReference type="ARBA" id="ARBA00022989"/>
    </source>
</evidence>
<dbReference type="InterPro" id="IPR042406">
    <property type="entry name" value="VKORC1/VKORC1L1"/>
</dbReference>
<feature type="transmembrane region" description="Helical" evidence="12">
    <location>
        <begin position="100"/>
        <end position="117"/>
    </location>
</feature>
<evidence type="ECO:0000313" key="16">
    <source>
        <dbReference type="Proteomes" id="UP000274756"/>
    </source>
</evidence>
<keyword evidence="11" id="KW-0676">Redox-active center</keyword>
<dbReference type="PANTHER" id="PTHR14519:SF8">
    <property type="entry name" value="VITAMIN K EPOXIDE REDUCTASE COMPLEX SUBUNIT 1"/>
    <property type="match status" value="1"/>
</dbReference>
<feature type="transmembrane region" description="Helical" evidence="12">
    <location>
        <begin position="76"/>
        <end position="93"/>
    </location>
</feature>
<dbReference type="CDD" id="cd12917">
    <property type="entry name" value="VKOR_euk"/>
    <property type="match status" value="1"/>
</dbReference>
<evidence type="ECO:0000256" key="1">
    <source>
        <dbReference type="ARBA" id="ARBA00004477"/>
    </source>
</evidence>
<organism evidence="15 17">
    <name type="scientific">Dracunculus medinensis</name>
    <name type="common">Guinea worm</name>
    <dbReference type="NCBI Taxonomy" id="318479"/>
    <lineage>
        <taxon>Eukaryota</taxon>
        <taxon>Metazoa</taxon>
        <taxon>Ecdysozoa</taxon>
        <taxon>Nematoda</taxon>
        <taxon>Chromadorea</taxon>
        <taxon>Rhabditida</taxon>
        <taxon>Spirurina</taxon>
        <taxon>Dracunculoidea</taxon>
        <taxon>Dracunculidae</taxon>
        <taxon>Dracunculus</taxon>
    </lineage>
</organism>
<reference evidence="14 16" key="2">
    <citation type="submission" date="2018-11" db="EMBL/GenBank/DDBJ databases">
        <authorList>
            <consortium name="Pathogen Informatics"/>
        </authorList>
    </citation>
    <scope>NUCLEOTIDE SEQUENCE [LARGE SCALE GENOMIC DNA]</scope>
</reference>
<keyword evidence="8" id="KW-0560">Oxidoreductase</keyword>
<dbReference type="Gene3D" id="1.20.1440.130">
    <property type="entry name" value="VKOR domain"/>
    <property type="match status" value="1"/>
</dbReference>
<dbReference type="WBParaSite" id="DME_0000658601-mRNA-1">
    <property type="protein sequence ID" value="DME_0000658601-mRNA-1"/>
    <property type="gene ID" value="DME_0000658601"/>
</dbReference>
<keyword evidence="9 12" id="KW-0472">Membrane</keyword>
<evidence type="ECO:0000259" key="13">
    <source>
        <dbReference type="SMART" id="SM00756"/>
    </source>
</evidence>
<dbReference type="GO" id="GO:0048038">
    <property type="term" value="F:quinone binding"/>
    <property type="evidence" value="ECO:0007669"/>
    <property type="project" value="UniProtKB-KW"/>
</dbReference>
<dbReference type="EMBL" id="UYYG01000018">
    <property type="protein sequence ID" value="VDN51342.1"/>
    <property type="molecule type" value="Genomic_DNA"/>
</dbReference>
<keyword evidence="4 12" id="KW-0812">Transmembrane</keyword>
<dbReference type="Proteomes" id="UP000274756">
    <property type="component" value="Unassembled WGS sequence"/>
</dbReference>
<keyword evidence="16" id="KW-1185">Reference proteome</keyword>
<name>A0A0N4UGG6_DRAME</name>
<sequence>MLYRILNFLIAAIGFLLSLYGLYVEFKLDHLGEVYQPMCDIATYISCSKAFRSSFGTGLGIVEPLLGANHLLNQKNPVFGIITYIIFMFFQFFDNRCSAFLSLITSVLMNILSVYLFFVLVYLRTICVVCFAIYFVNAVLLIISIKRYKSSKNIIKNKNKKRS</sequence>
<reference evidence="17" key="1">
    <citation type="submission" date="2017-02" db="UniProtKB">
        <authorList>
            <consortium name="WormBaseParasite"/>
        </authorList>
    </citation>
    <scope>IDENTIFICATION</scope>
</reference>
<protein>
    <recommendedName>
        <fullName evidence="3">vitamin-K-epoxide reductase (warfarin-sensitive)</fullName>
        <ecNumber evidence="3">1.17.4.4</ecNumber>
    </recommendedName>
</protein>
<evidence type="ECO:0000256" key="6">
    <source>
        <dbReference type="ARBA" id="ARBA00022824"/>
    </source>
</evidence>